<dbReference type="OrthoDB" id="2929525at2759"/>
<protein>
    <recommendedName>
        <fullName evidence="3">DUF6534 domain-containing protein</fullName>
    </recommendedName>
</protein>
<gene>
    <name evidence="4" type="ORF">BDZ94DRAFT_1314414</name>
</gene>
<feature type="domain" description="DUF6534" evidence="3">
    <location>
        <begin position="174"/>
        <end position="263"/>
    </location>
</feature>
<feature type="transmembrane region" description="Helical" evidence="2">
    <location>
        <begin position="164"/>
        <end position="189"/>
    </location>
</feature>
<keyword evidence="5" id="KW-1185">Reference proteome</keyword>
<sequence length="349" mass="38413">MATEGFPFNLLSGDDLGALLIGLCISLVLCGVVIIQGYTYYQRFGDDRLFLKVLATAILVLELLHSCLIIQIVYRFAVVLGGHTETGPNSYILTASVVPEVLVTALVQGFFAFRIYRLSGSPYISVICWAMILFRLGGGLALMVEGTIDVPRVPNYVTFTEECAWLIDMGFIMSAVADVLIAASLCFYLKRMTPGEQLKSTSELVDRLMIWIIQTGTVTSIASVAVVVAFFARPQSEIWFATYMVTAKLYSNSFFTSLNVRRHFRTGHVVPLTAIVENGLEFRGGDPRLQLNISKAPSTQDSSHYSNEMTPVASEAPGLTVPEKSFGPVLARQDFMSVDLERQQSKNST</sequence>
<feature type="transmembrane region" description="Helical" evidence="2">
    <location>
        <begin position="210"/>
        <end position="232"/>
    </location>
</feature>
<proteinExistence type="predicted"/>
<keyword evidence="2" id="KW-0472">Membrane</keyword>
<dbReference type="PANTHER" id="PTHR40465">
    <property type="entry name" value="CHROMOSOME 1, WHOLE GENOME SHOTGUN SEQUENCE"/>
    <property type="match status" value="1"/>
</dbReference>
<dbReference type="InterPro" id="IPR045339">
    <property type="entry name" value="DUF6534"/>
</dbReference>
<dbReference type="Proteomes" id="UP000807353">
    <property type="component" value="Unassembled WGS sequence"/>
</dbReference>
<keyword evidence="2" id="KW-0812">Transmembrane</keyword>
<dbReference type="Pfam" id="PF20152">
    <property type="entry name" value="DUF6534"/>
    <property type="match status" value="1"/>
</dbReference>
<evidence type="ECO:0000256" key="2">
    <source>
        <dbReference type="SAM" id="Phobius"/>
    </source>
</evidence>
<name>A0A9P5XWX6_9AGAR</name>
<evidence type="ECO:0000256" key="1">
    <source>
        <dbReference type="SAM" id="MobiDB-lite"/>
    </source>
</evidence>
<feature type="transmembrane region" description="Helical" evidence="2">
    <location>
        <begin position="123"/>
        <end position="144"/>
    </location>
</feature>
<feature type="transmembrane region" description="Helical" evidence="2">
    <location>
        <begin position="90"/>
        <end position="111"/>
    </location>
</feature>
<keyword evidence="2" id="KW-1133">Transmembrane helix</keyword>
<evidence type="ECO:0000313" key="5">
    <source>
        <dbReference type="Proteomes" id="UP000807353"/>
    </source>
</evidence>
<evidence type="ECO:0000259" key="3">
    <source>
        <dbReference type="Pfam" id="PF20152"/>
    </source>
</evidence>
<reference evidence="4" key="1">
    <citation type="submission" date="2020-11" db="EMBL/GenBank/DDBJ databases">
        <authorList>
            <consortium name="DOE Joint Genome Institute"/>
            <person name="Ahrendt S."/>
            <person name="Riley R."/>
            <person name="Andreopoulos W."/>
            <person name="Labutti K."/>
            <person name="Pangilinan J."/>
            <person name="Ruiz-Duenas F.J."/>
            <person name="Barrasa J.M."/>
            <person name="Sanchez-Garcia M."/>
            <person name="Camarero S."/>
            <person name="Miyauchi S."/>
            <person name="Serrano A."/>
            <person name="Linde D."/>
            <person name="Babiker R."/>
            <person name="Drula E."/>
            <person name="Ayuso-Fernandez I."/>
            <person name="Pacheco R."/>
            <person name="Padilla G."/>
            <person name="Ferreira P."/>
            <person name="Barriuso J."/>
            <person name="Kellner H."/>
            <person name="Castanera R."/>
            <person name="Alfaro M."/>
            <person name="Ramirez L."/>
            <person name="Pisabarro A.G."/>
            <person name="Kuo A."/>
            <person name="Tritt A."/>
            <person name="Lipzen A."/>
            <person name="He G."/>
            <person name="Yan M."/>
            <person name="Ng V."/>
            <person name="Cullen D."/>
            <person name="Martin F."/>
            <person name="Rosso M.-N."/>
            <person name="Henrissat B."/>
            <person name="Hibbett D."/>
            <person name="Martinez A.T."/>
            <person name="Grigoriev I.V."/>
        </authorList>
    </citation>
    <scope>NUCLEOTIDE SEQUENCE</scope>
    <source>
        <strain evidence="4">CBS 247.69</strain>
    </source>
</reference>
<dbReference type="EMBL" id="MU150382">
    <property type="protein sequence ID" value="KAF9457211.1"/>
    <property type="molecule type" value="Genomic_DNA"/>
</dbReference>
<comment type="caution">
    <text evidence="4">The sequence shown here is derived from an EMBL/GenBank/DDBJ whole genome shotgun (WGS) entry which is preliminary data.</text>
</comment>
<feature type="transmembrane region" description="Helical" evidence="2">
    <location>
        <begin position="238"/>
        <end position="255"/>
    </location>
</feature>
<dbReference type="PANTHER" id="PTHR40465:SF1">
    <property type="entry name" value="DUF6534 DOMAIN-CONTAINING PROTEIN"/>
    <property type="match status" value="1"/>
</dbReference>
<accession>A0A9P5XWX6</accession>
<dbReference type="AlphaFoldDB" id="A0A9P5XWX6"/>
<feature type="region of interest" description="Disordered" evidence="1">
    <location>
        <begin position="296"/>
        <end position="324"/>
    </location>
</feature>
<organism evidence="4 5">
    <name type="scientific">Collybia nuda</name>
    <dbReference type="NCBI Taxonomy" id="64659"/>
    <lineage>
        <taxon>Eukaryota</taxon>
        <taxon>Fungi</taxon>
        <taxon>Dikarya</taxon>
        <taxon>Basidiomycota</taxon>
        <taxon>Agaricomycotina</taxon>
        <taxon>Agaricomycetes</taxon>
        <taxon>Agaricomycetidae</taxon>
        <taxon>Agaricales</taxon>
        <taxon>Tricholomatineae</taxon>
        <taxon>Clitocybaceae</taxon>
        <taxon>Collybia</taxon>
    </lineage>
</organism>
<feature type="transmembrane region" description="Helical" evidence="2">
    <location>
        <begin position="53"/>
        <end position="78"/>
    </location>
</feature>
<evidence type="ECO:0000313" key="4">
    <source>
        <dbReference type="EMBL" id="KAF9457211.1"/>
    </source>
</evidence>
<feature type="transmembrane region" description="Helical" evidence="2">
    <location>
        <begin position="16"/>
        <end position="41"/>
    </location>
</feature>
<feature type="compositionally biased region" description="Polar residues" evidence="1">
    <location>
        <begin position="296"/>
        <end position="309"/>
    </location>
</feature>